<dbReference type="RefSeq" id="WP_015935487.1">
    <property type="nucleotide sequence ID" value="NC_011891.1"/>
</dbReference>
<dbReference type="InterPro" id="IPR004396">
    <property type="entry name" value="ATPase_YchF/OLA1"/>
</dbReference>
<evidence type="ECO:0000259" key="7">
    <source>
        <dbReference type="PROSITE" id="PS51710"/>
    </source>
</evidence>
<name>B8JCT9_ANAD2</name>
<dbReference type="HAMAP" id="MF_00944">
    <property type="entry name" value="YchF_OLA1_ATPase"/>
    <property type="match status" value="1"/>
</dbReference>
<dbReference type="PANTHER" id="PTHR23305:SF18">
    <property type="entry name" value="OBG-TYPE G DOMAIN-CONTAINING PROTEIN"/>
    <property type="match status" value="1"/>
</dbReference>
<evidence type="ECO:0000256" key="1">
    <source>
        <dbReference type="ARBA" id="ARBA00001946"/>
    </source>
</evidence>
<dbReference type="SUPFAM" id="SSF52540">
    <property type="entry name" value="P-loop containing nucleoside triphosphate hydrolases"/>
    <property type="match status" value="1"/>
</dbReference>
<dbReference type="GO" id="GO:0005524">
    <property type="term" value="F:ATP binding"/>
    <property type="evidence" value="ECO:0007669"/>
    <property type="project" value="UniProtKB-UniRule"/>
</dbReference>
<dbReference type="AlphaFoldDB" id="B8JCT9"/>
<dbReference type="CDD" id="cd04867">
    <property type="entry name" value="TGS_YchF_OLA1"/>
    <property type="match status" value="1"/>
</dbReference>
<protein>
    <recommendedName>
        <fullName evidence="6">Ribosome-binding ATPase YchF</fullName>
    </recommendedName>
</protein>
<dbReference type="PROSITE" id="PS51710">
    <property type="entry name" value="G_OBG"/>
    <property type="match status" value="1"/>
</dbReference>
<evidence type="ECO:0000256" key="6">
    <source>
        <dbReference type="HAMAP-Rule" id="MF_00944"/>
    </source>
</evidence>
<keyword evidence="5" id="KW-0460">Magnesium</keyword>
<dbReference type="FunFam" id="1.10.150.300:FF:000001">
    <property type="entry name" value="Ribosome-binding ATPase YchF"/>
    <property type="match status" value="1"/>
</dbReference>
<dbReference type="InterPro" id="IPR031167">
    <property type="entry name" value="G_OBG"/>
</dbReference>
<dbReference type="InterPro" id="IPR012676">
    <property type="entry name" value="TGS-like"/>
</dbReference>
<dbReference type="SUPFAM" id="SSF81271">
    <property type="entry name" value="TGS-like"/>
    <property type="match status" value="1"/>
</dbReference>
<dbReference type="HOGENOM" id="CLU_018395_0_1_7"/>
<dbReference type="Gene3D" id="1.10.150.300">
    <property type="entry name" value="TGS-like domain"/>
    <property type="match status" value="1"/>
</dbReference>
<accession>B8JCT9</accession>
<dbReference type="InterPro" id="IPR027417">
    <property type="entry name" value="P-loop_NTPase"/>
</dbReference>
<reference evidence="9" key="1">
    <citation type="submission" date="2009-01" db="EMBL/GenBank/DDBJ databases">
        <title>Complete sequence of Anaeromyxobacter dehalogenans 2CP-1.</title>
        <authorList>
            <consortium name="US DOE Joint Genome Institute"/>
            <person name="Lucas S."/>
            <person name="Copeland A."/>
            <person name="Lapidus A."/>
            <person name="Glavina del Rio T."/>
            <person name="Dalin E."/>
            <person name="Tice H."/>
            <person name="Bruce D."/>
            <person name="Goodwin L."/>
            <person name="Pitluck S."/>
            <person name="Saunders E."/>
            <person name="Brettin T."/>
            <person name="Detter J.C."/>
            <person name="Han C."/>
            <person name="Larimer F."/>
            <person name="Land M."/>
            <person name="Hauser L."/>
            <person name="Kyrpides N."/>
            <person name="Ovchinnikova G."/>
            <person name="Beliaev A.S."/>
            <person name="Richardson P."/>
        </authorList>
    </citation>
    <scope>NUCLEOTIDE SEQUENCE</scope>
    <source>
        <strain evidence="9">2CP-1</strain>
    </source>
</reference>
<dbReference type="InterPro" id="IPR012675">
    <property type="entry name" value="Beta-grasp_dom_sf"/>
</dbReference>
<comment type="similarity">
    <text evidence="6">Belongs to the TRAFAC class OBG-HflX-like GTPase superfamily. OBG GTPase family. YchF/OLA1 subfamily.</text>
</comment>
<evidence type="ECO:0000259" key="8">
    <source>
        <dbReference type="PROSITE" id="PS51880"/>
    </source>
</evidence>
<dbReference type="PROSITE" id="PS51880">
    <property type="entry name" value="TGS"/>
    <property type="match status" value="1"/>
</dbReference>
<dbReference type="Pfam" id="PF06071">
    <property type="entry name" value="YchF-GTPase_C"/>
    <property type="match status" value="1"/>
</dbReference>
<evidence type="ECO:0000256" key="2">
    <source>
        <dbReference type="ARBA" id="ARBA00022723"/>
    </source>
</evidence>
<keyword evidence="2" id="KW-0479">Metal-binding</keyword>
<feature type="binding site" evidence="6">
    <location>
        <begin position="12"/>
        <end position="17"/>
    </location>
    <ligand>
        <name>ATP</name>
        <dbReference type="ChEBI" id="CHEBI:30616"/>
    </ligand>
</feature>
<dbReference type="NCBIfam" id="TIGR00092">
    <property type="entry name" value="redox-regulated ATPase YchF"/>
    <property type="match status" value="1"/>
</dbReference>
<dbReference type="Pfam" id="PF01926">
    <property type="entry name" value="MMR_HSR1"/>
    <property type="match status" value="1"/>
</dbReference>
<feature type="domain" description="TGS" evidence="8">
    <location>
        <begin position="285"/>
        <end position="368"/>
    </location>
</feature>
<dbReference type="InterPro" id="IPR006073">
    <property type="entry name" value="GTP-bd"/>
</dbReference>
<dbReference type="GO" id="GO:0043023">
    <property type="term" value="F:ribosomal large subunit binding"/>
    <property type="evidence" value="ECO:0007669"/>
    <property type="project" value="UniProtKB-UniRule"/>
</dbReference>
<sequence length="370" mass="39716">MGLSIGIVGLPNVGKSTLFNALLGAAQAAAANYPFCTIEPNVGVVPVPDARLDALSALFKPKKTTPTTLEFVDIAGLVAGASKGEGLGNQFLANIREVDAIAHVLRCFEDPDVVHVAGKVDPRGDRDVVETELMLKDLDSVEKKRERALKNTKAAGKAGELAKLEVAALDRVKAGLEAGTPVRAQPLSDDDRAAVKDLFLLTSKPVLYIANVDESQLGKEATDPSILAVKALADAEGAPMVEISGKVESELVELAPPERAEYLASLGLEEPGLHRLVHAGYRLLGLMTYFTSGEDECRAWTVRQGSRAPQAAGVIHTDFEKGFIKAEVIRIEDLLELKTEAACREKGKLRIEGKDYVVQDGDVMHFRFNV</sequence>
<dbReference type="GO" id="GO:0005525">
    <property type="term" value="F:GTP binding"/>
    <property type="evidence" value="ECO:0007669"/>
    <property type="project" value="InterPro"/>
</dbReference>
<dbReference type="Gene3D" id="3.10.20.30">
    <property type="match status" value="1"/>
</dbReference>
<dbReference type="EMBL" id="CP001359">
    <property type="protein sequence ID" value="ACL67809.1"/>
    <property type="molecule type" value="Genomic_DNA"/>
</dbReference>
<dbReference type="PIRSF" id="PIRSF006641">
    <property type="entry name" value="CHP00092"/>
    <property type="match status" value="1"/>
</dbReference>
<gene>
    <name evidence="6" type="primary">ychF</name>
    <name evidence="9" type="ordered locus">A2cp1_4492</name>
</gene>
<evidence type="ECO:0000313" key="10">
    <source>
        <dbReference type="Proteomes" id="UP000007089"/>
    </source>
</evidence>
<dbReference type="InterPro" id="IPR041706">
    <property type="entry name" value="YchF_N"/>
</dbReference>
<dbReference type="PANTHER" id="PTHR23305">
    <property type="entry name" value="OBG GTPASE FAMILY"/>
    <property type="match status" value="1"/>
</dbReference>
<evidence type="ECO:0000256" key="4">
    <source>
        <dbReference type="ARBA" id="ARBA00022840"/>
    </source>
</evidence>
<dbReference type="FunFam" id="3.10.20.30:FF:000001">
    <property type="entry name" value="Ribosome-binding ATPase YchF"/>
    <property type="match status" value="1"/>
</dbReference>
<dbReference type="KEGG" id="acp:A2cp1_4492"/>
<proteinExistence type="inferred from homology"/>
<dbReference type="GO" id="GO:0016887">
    <property type="term" value="F:ATP hydrolysis activity"/>
    <property type="evidence" value="ECO:0007669"/>
    <property type="project" value="UniProtKB-UniRule"/>
</dbReference>
<comment type="function">
    <text evidence="6">ATPase that binds to both the 70S ribosome and the 50S ribosomal subunit in a nucleotide-independent manner.</text>
</comment>
<dbReference type="InterPro" id="IPR023192">
    <property type="entry name" value="TGS-like_dom_sf"/>
</dbReference>
<keyword evidence="4 6" id="KW-0067">ATP-binding</keyword>
<dbReference type="CDD" id="cd01900">
    <property type="entry name" value="YchF"/>
    <property type="match status" value="1"/>
</dbReference>
<dbReference type="PRINTS" id="PR00326">
    <property type="entry name" value="GTP1OBG"/>
</dbReference>
<dbReference type="GO" id="GO:0005737">
    <property type="term" value="C:cytoplasm"/>
    <property type="evidence" value="ECO:0007669"/>
    <property type="project" value="TreeGrafter"/>
</dbReference>
<keyword evidence="10" id="KW-1185">Reference proteome</keyword>
<evidence type="ECO:0000313" key="9">
    <source>
        <dbReference type="EMBL" id="ACL67809.1"/>
    </source>
</evidence>
<evidence type="ECO:0000256" key="3">
    <source>
        <dbReference type="ARBA" id="ARBA00022741"/>
    </source>
</evidence>
<organism evidence="9 10">
    <name type="scientific">Anaeromyxobacter dehalogenans (strain ATCC BAA-258 / DSM 21875 / 2CP-1)</name>
    <dbReference type="NCBI Taxonomy" id="455488"/>
    <lineage>
        <taxon>Bacteria</taxon>
        <taxon>Pseudomonadati</taxon>
        <taxon>Myxococcota</taxon>
        <taxon>Myxococcia</taxon>
        <taxon>Myxococcales</taxon>
        <taxon>Cystobacterineae</taxon>
        <taxon>Anaeromyxobacteraceae</taxon>
        <taxon>Anaeromyxobacter</taxon>
    </lineage>
</organism>
<dbReference type="GO" id="GO:0046872">
    <property type="term" value="F:metal ion binding"/>
    <property type="evidence" value="ECO:0007669"/>
    <property type="project" value="UniProtKB-KW"/>
</dbReference>
<dbReference type="Gene3D" id="3.40.50.300">
    <property type="entry name" value="P-loop containing nucleotide triphosphate hydrolases"/>
    <property type="match status" value="1"/>
</dbReference>
<feature type="domain" description="OBG-type G" evidence="7">
    <location>
        <begin position="3"/>
        <end position="263"/>
    </location>
</feature>
<keyword evidence="3 6" id="KW-0547">Nucleotide-binding</keyword>
<dbReference type="Proteomes" id="UP000007089">
    <property type="component" value="Chromosome"/>
</dbReference>
<dbReference type="InterPro" id="IPR013029">
    <property type="entry name" value="YchF_C"/>
</dbReference>
<comment type="cofactor">
    <cofactor evidence="1">
        <name>Mg(2+)</name>
        <dbReference type="ChEBI" id="CHEBI:18420"/>
    </cofactor>
</comment>
<dbReference type="InterPro" id="IPR004095">
    <property type="entry name" value="TGS"/>
</dbReference>
<evidence type="ECO:0000256" key="5">
    <source>
        <dbReference type="ARBA" id="ARBA00022842"/>
    </source>
</evidence>